<proteinExistence type="predicted"/>
<dbReference type="Gene3D" id="2.160.20.120">
    <property type="match status" value="1"/>
</dbReference>
<feature type="chain" id="PRO_5047532039" evidence="1">
    <location>
        <begin position="24"/>
        <end position="252"/>
    </location>
</feature>
<name>A0ABT8LHX6_9BACT</name>
<evidence type="ECO:0000256" key="1">
    <source>
        <dbReference type="SAM" id="SignalP"/>
    </source>
</evidence>
<sequence>MNQTLFLKKVAVSLFSISLFVLFSNSTLPKDDVTRKTLTLSEFKNIALNANYTIYLKQTNKQEVTVEALSEIFQLTKIAVKDGTLVVNMERDKSKNKSLWDKLDKIKINPIMKIYVSMKDVKDLSVNGGGKIIAENSISSKNLNLSVTGSGDMEVDVKGETLHTNISGSGNIELKGYASTNNISLSGSGSLHAYEMSLEKSQAKVSGSGSCEINVSDELKGEIYGSGNISHKGNTKSVTKKTYGNGNIQRAY</sequence>
<accession>A0ABT8LHX6</accession>
<gene>
    <name evidence="3" type="ORF">QQ020_27565</name>
</gene>
<reference evidence="3" key="1">
    <citation type="submission" date="2023-06" db="EMBL/GenBank/DDBJ databases">
        <title>Genomic of Agaribacillus aureum.</title>
        <authorList>
            <person name="Wang G."/>
        </authorList>
    </citation>
    <scope>NUCLEOTIDE SEQUENCE</scope>
    <source>
        <strain evidence="3">BMA12</strain>
    </source>
</reference>
<dbReference type="PANTHER" id="PTHR39200:SF1">
    <property type="entry name" value="AUTO-TRANSPORTER ADHESIN HEAD GIN DOMAIN-CONTAINING PROTEIN-RELATED"/>
    <property type="match status" value="1"/>
</dbReference>
<dbReference type="RefSeq" id="WP_346761205.1">
    <property type="nucleotide sequence ID" value="NZ_JAUJEB010000007.1"/>
</dbReference>
<dbReference type="InterPro" id="IPR021255">
    <property type="entry name" value="DUF2807"/>
</dbReference>
<feature type="domain" description="Putative auto-transporter adhesin head GIN" evidence="2">
    <location>
        <begin position="42"/>
        <end position="234"/>
    </location>
</feature>
<feature type="signal peptide" evidence="1">
    <location>
        <begin position="1"/>
        <end position="23"/>
    </location>
</feature>
<keyword evidence="1" id="KW-0732">Signal</keyword>
<organism evidence="3 4">
    <name type="scientific">Agaribacillus aureus</name>
    <dbReference type="NCBI Taxonomy" id="3051825"/>
    <lineage>
        <taxon>Bacteria</taxon>
        <taxon>Pseudomonadati</taxon>
        <taxon>Bacteroidota</taxon>
        <taxon>Cytophagia</taxon>
        <taxon>Cytophagales</taxon>
        <taxon>Splendidivirgaceae</taxon>
        <taxon>Agaribacillus</taxon>
    </lineage>
</organism>
<dbReference type="EMBL" id="JAUJEB010000007">
    <property type="protein sequence ID" value="MDN5215868.1"/>
    <property type="molecule type" value="Genomic_DNA"/>
</dbReference>
<dbReference type="PANTHER" id="PTHR39200">
    <property type="entry name" value="HYPOTHETICAL EXPORTED PROTEIN"/>
    <property type="match status" value="1"/>
</dbReference>
<evidence type="ECO:0000259" key="2">
    <source>
        <dbReference type="Pfam" id="PF10988"/>
    </source>
</evidence>
<evidence type="ECO:0000313" key="4">
    <source>
        <dbReference type="Proteomes" id="UP001172083"/>
    </source>
</evidence>
<protein>
    <submittedName>
        <fullName evidence="3">Head GIN domain-containing protein</fullName>
    </submittedName>
</protein>
<comment type="caution">
    <text evidence="3">The sequence shown here is derived from an EMBL/GenBank/DDBJ whole genome shotgun (WGS) entry which is preliminary data.</text>
</comment>
<keyword evidence="4" id="KW-1185">Reference proteome</keyword>
<dbReference type="Pfam" id="PF10988">
    <property type="entry name" value="DUF2807"/>
    <property type="match status" value="1"/>
</dbReference>
<evidence type="ECO:0000313" key="3">
    <source>
        <dbReference type="EMBL" id="MDN5215868.1"/>
    </source>
</evidence>
<dbReference type="Proteomes" id="UP001172083">
    <property type="component" value="Unassembled WGS sequence"/>
</dbReference>